<dbReference type="EMBL" id="JAOQJU010000025">
    <property type="protein sequence ID" value="MCU6687711.1"/>
    <property type="molecule type" value="Genomic_DNA"/>
</dbReference>
<evidence type="ECO:0000313" key="4">
    <source>
        <dbReference type="EMBL" id="MCU6687711.1"/>
    </source>
</evidence>
<evidence type="ECO:0000313" key="5">
    <source>
        <dbReference type="Proteomes" id="UP001652431"/>
    </source>
</evidence>
<dbReference type="InterPro" id="IPR013830">
    <property type="entry name" value="SGNH_hydro"/>
</dbReference>
<dbReference type="InterPro" id="IPR036514">
    <property type="entry name" value="SGNH_hydro_sf"/>
</dbReference>
<dbReference type="Proteomes" id="UP001652431">
    <property type="component" value="Unassembled WGS sequence"/>
</dbReference>
<dbReference type="SUPFAM" id="SSF52266">
    <property type="entry name" value="SGNH hydrolase"/>
    <property type="match status" value="1"/>
</dbReference>
<keyword evidence="2" id="KW-0472">Membrane</keyword>
<dbReference type="RefSeq" id="WP_158371493.1">
    <property type="nucleotide sequence ID" value="NZ_JAOQJU010000025.1"/>
</dbReference>
<sequence length="269" mass="29476">MRVKADSGKVRQIIFVVIVVVIISIICFFVYKKATVEEVDVSEGVKILKQLEEADTAEVDAKIQALGVPDSEDASGEDGGGQSSDAADDAISGEDIVPMEHFRGSVVLGDSIAEELSAYEILDESVVVAKIGVSIPNAGELVDKAVGLNPQNLFIAFGSNDVQTTGGNAEMFRENYKGLLDGIKERLPNTKIYVNGVTAVQNWVLESEPVFQMIPQFNEVLRQLCEEEGVTFIDNSELLSDELYEQDGIHFRPEYHRKWAIHMIQVAGL</sequence>
<keyword evidence="2" id="KW-0812">Transmembrane</keyword>
<organism evidence="4 5">
    <name type="scientific">Dorea acetigenes</name>
    <dbReference type="NCBI Taxonomy" id="2981787"/>
    <lineage>
        <taxon>Bacteria</taxon>
        <taxon>Bacillati</taxon>
        <taxon>Bacillota</taxon>
        <taxon>Clostridia</taxon>
        <taxon>Lachnospirales</taxon>
        <taxon>Lachnospiraceae</taxon>
        <taxon>Dorea</taxon>
    </lineage>
</organism>
<protein>
    <submittedName>
        <fullName evidence="4">GDSL-type esterase/lipase family protein</fullName>
    </submittedName>
</protein>
<evidence type="ECO:0000256" key="2">
    <source>
        <dbReference type="SAM" id="Phobius"/>
    </source>
</evidence>
<dbReference type="Gene3D" id="3.40.50.1110">
    <property type="entry name" value="SGNH hydrolase"/>
    <property type="match status" value="1"/>
</dbReference>
<gene>
    <name evidence="4" type="ORF">OCV99_14460</name>
</gene>
<feature type="transmembrane region" description="Helical" evidence="2">
    <location>
        <begin position="12"/>
        <end position="31"/>
    </location>
</feature>
<dbReference type="Pfam" id="PF13472">
    <property type="entry name" value="Lipase_GDSL_2"/>
    <property type="match status" value="1"/>
</dbReference>
<evidence type="ECO:0000259" key="3">
    <source>
        <dbReference type="Pfam" id="PF13472"/>
    </source>
</evidence>
<comment type="caution">
    <text evidence="4">The sequence shown here is derived from an EMBL/GenBank/DDBJ whole genome shotgun (WGS) entry which is preliminary data.</text>
</comment>
<reference evidence="4 5" key="1">
    <citation type="journal article" date="2021" name="ISME Commun">
        <title>Automated analysis of genomic sequences facilitates high-throughput and comprehensive description of bacteria.</title>
        <authorList>
            <person name="Hitch T.C.A."/>
        </authorList>
    </citation>
    <scope>NUCLEOTIDE SEQUENCE [LARGE SCALE GENOMIC DNA]</scope>
    <source>
        <strain evidence="4 5">Sanger_03</strain>
    </source>
</reference>
<evidence type="ECO:0000256" key="1">
    <source>
        <dbReference type="SAM" id="MobiDB-lite"/>
    </source>
</evidence>
<name>A0ABT2RR30_9FIRM</name>
<keyword evidence="2" id="KW-1133">Transmembrane helix</keyword>
<proteinExistence type="predicted"/>
<feature type="region of interest" description="Disordered" evidence="1">
    <location>
        <begin position="69"/>
        <end position="89"/>
    </location>
</feature>
<keyword evidence="5" id="KW-1185">Reference proteome</keyword>
<accession>A0ABT2RR30</accession>
<feature type="domain" description="SGNH hydrolase-type esterase" evidence="3">
    <location>
        <begin position="129"/>
        <end position="257"/>
    </location>
</feature>